<feature type="compositionally biased region" description="Basic and acidic residues" evidence="7">
    <location>
        <begin position="176"/>
        <end position="188"/>
    </location>
</feature>
<feature type="compositionally biased region" description="Polar residues" evidence="7">
    <location>
        <begin position="502"/>
        <end position="516"/>
    </location>
</feature>
<accession>A0A059J128</accession>
<feature type="compositionally biased region" description="Polar residues" evidence="7">
    <location>
        <begin position="559"/>
        <end position="572"/>
    </location>
</feature>
<dbReference type="GO" id="GO:0006367">
    <property type="term" value="P:transcription initiation at RNA polymerase II promoter"/>
    <property type="evidence" value="ECO:0007669"/>
    <property type="project" value="InterPro"/>
</dbReference>
<gene>
    <name evidence="8" type="ORF">H109_06499</name>
</gene>
<evidence type="ECO:0000256" key="2">
    <source>
        <dbReference type="ARBA" id="ARBA00005249"/>
    </source>
</evidence>
<dbReference type="InterPro" id="IPR008851">
    <property type="entry name" value="TFIIF-alpha"/>
</dbReference>
<feature type="compositionally biased region" description="Basic and acidic residues" evidence="7">
    <location>
        <begin position="196"/>
        <end position="216"/>
    </location>
</feature>
<dbReference type="OrthoDB" id="76676at2759"/>
<organism evidence="8 9">
    <name type="scientific">Trichophyton interdigitale (strain MR816)</name>
    <dbReference type="NCBI Taxonomy" id="1215338"/>
    <lineage>
        <taxon>Eukaryota</taxon>
        <taxon>Fungi</taxon>
        <taxon>Dikarya</taxon>
        <taxon>Ascomycota</taxon>
        <taxon>Pezizomycotina</taxon>
        <taxon>Eurotiomycetes</taxon>
        <taxon>Eurotiomycetidae</taxon>
        <taxon>Onygenales</taxon>
        <taxon>Arthrodermataceae</taxon>
        <taxon>Trichophyton</taxon>
    </lineage>
</organism>
<evidence type="ECO:0000256" key="4">
    <source>
        <dbReference type="ARBA" id="ARBA00023125"/>
    </source>
</evidence>
<keyword evidence="9" id="KW-1185">Reference proteome</keyword>
<evidence type="ECO:0000256" key="7">
    <source>
        <dbReference type="SAM" id="MobiDB-lite"/>
    </source>
</evidence>
<feature type="compositionally biased region" description="Basic and acidic residues" evidence="7">
    <location>
        <begin position="145"/>
        <end position="154"/>
    </location>
</feature>
<feature type="compositionally biased region" description="Polar residues" evidence="7">
    <location>
        <begin position="539"/>
        <end position="548"/>
    </location>
</feature>
<evidence type="ECO:0000313" key="8">
    <source>
        <dbReference type="EMBL" id="KDB21560.1"/>
    </source>
</evidence>
<evidence type="ECO:0000256" key="3">
    <source>
        <dbReference type="ARBA" id="ARBA00023015"/>
    </source>
</evidence>
<comment type="subcellular location">
    <subcellularLocation>
        <location evidence="1">Nucleus</location>
    </subcellularLocation>
</comment>
<name>A0A059J128_TRIIM</name>
<dbReference type="InterPro" id="IPR011039">
    <property type="entry name" value="TFIIF_interaction"/>
</dbReference>
<dbReference type="GO" id="GO:0032968">
    <property type="term" value="P:positive regulation of transcription elongation by RNA polymerase II"/>
    <property type="evidence" value="ECO:0007669"/>
    <property type="project" value="InterPro"/>
</dbReference>
<feature type="compositionally biased region" description="Polar residues" evidence="7">
    <location>
        <begin position="67"/>
        <end position="79"/>
    </location>
</feature>
<feature type="region of interest" description="Disordered" evidence="7">
    <location>
        <begin position="431"/>
        <end position="715"/>
    </location>
</feature>
<comment type="caution">
    <text evidence="8">The sequence shown here is derived from an EMBL/GenBank/DDBJ whole genome shotgun (WGS) entry which is preliminary data.</text>
</comment>
<dbReference type="PANTHER" id="PTHR13011:SF0">
    <property type="entry name" value="GENERAL TRANSCRIPTION FACTOR IIF SUBUNIT 1"/>
    <property type="match status" value="1"/>
</dbReference>
<comment type="similarity">
    <text evidence="2">Belongs to the TFIIF alpha subunit family.</text>
</comment>
<keyword evidence="5" id="KW-0804">Transcription</keyword>
<feature type="compositionally biased region" description="Pro residues" evidence="7">
    <location>
        <begin position="1"/>
        <end position="19"/>
    </location>
</feature>
<feature type="compositionally biased region" description="Acidic residues" evidence="7">
    <location>
        <begin position="470"/>
        <end position="479"/>
    </location>
</feature>
<keyword evidence="4" id="KW-0238">DNA-binding</keyword>
<proteinExistence type="inferred from homology"/>
<feature type="region of interest" description="Disordered" evidence="7">
    <location>
        <begin position="1"/>
        <end position="121"/>
    </location>
</feature>
<keyword evidence="6" id="KW-0539">Nucleus</keyword>
<dbReference type="AlphaFoldDB" id="A0A059J128"/>
<feature type="region of interest" description="Disordered" evidence="7">
    <location>
        <begin position="141"/>
        <end position="237"/>
    </location>
</feature>
<feature type="compositionally biased region" description="Basic and acidic residues" evidence="7">
    <location>
        <begin position="431"/>
        <end position="442"/>
    </location>
</feature>
<dbReference type="OMA" id="IPIMTTK"/>
<dbReference type="SUPFAM" id="SSF50916">
    <property type="entry name" value="Rap30/74 interaction domains"/>
    <property type="match status" value="1"/>
</dbReference>
<feature type="compositionally biased region" description="Basic and acidic residues" evidence="7">
    <location>
        <begin position="480"/>
        <end position="501"/>
    </location>
</feature>
<sequence length="773" mass="85322">MSSTTPPNPPLGRTPPGGPNGPFMVRRRPKPADPLVRPKKRPIPRPAAPGQPQPQGQQPQGYGQGQVRPTTANGTSTLPLQPPRHQPLASTLPQPKPIPSADDLTTNGFSGPLLSETYSDYPLVTTKRALREGLRHHIAKLISKKSVDPRDESQFTRPVRLQRRDPRATTTAPAGNEKEDANPRRGFRDPYAGLTEAERQEMEAKKEARAKEREDNLAQIAPSVNSGPKKVNAPKQRTQQVFKSIITPEEAAKSQIKYEEALPWHLEDFDNKNIWVGKYEAAMSETYATFVLERSGKMRMIPIDKWYKFTAKNQFKVLTIEEAEKHMARKIRDPRWFMEKEQARAQERELQRYARQRKIYTGQSRNAPVTDRFEGDDMDFDEDRFADDEEHVGLFDDDEDAKTAEKRIKQDQLKANIFDLKDEKDYDEEEHLEKKQKEDLKSFGKQVRKALQRREKNFDYSSGSDANPYSDDESTDESELERQKEEQKKSEEDPKRKDNQTDKPSGTSTKGSNTPSGRPKHTDPLKRAQAAARKRPGSPNLSDASGTDSSRKKPKNKHLSAQISNSQPTSRPISPVPQAQRKSSGTANANDTTPSTAQTATGAKKRIRTGPGKAGSASDVEKAANSGAEMSDSTMAKRMKLNVPGAKSKTGTPIGSRAGSPTPAGKAVTGSRASSPESSRGISTPSGSGSRRGSVSGANPSAGAPPPSSFPTASEIHAAIPASGILSNDLLRMFRSRLGNSRENHRRFIGIVKDVSVFGKEDKLLRPGVIKEA</sequence>
<dbReference type="GO" id="GO:0016251">
    <property type="term" value="F:RNA polymerase II general transcription initiation factor activity"/>
    <property type="evidence" value="ECO:0007669"/>
    <property type="project" value="TreeGrafter"/>
</dbReference>
<dbReference type="Proteomes" id="UP000024533">
    <property type="component" value="Unassembled WGS sequence"/>
</dbReference>
<dbReference type="HOGENOM" id="CLU_025955_0_0_1"/>
<feature type="compositionally biased region" description="Low complexity" evidence="7">
    <location>
        <begin position="678"/>
        <end position="702"/>
    </location>
</feature>
<dbReference type="GO" id="GO:0001096">
    <property type="term" value="F:TFIIF-class transcription factor complex binding"/>
    <property type="evidence" value="ECO:0007669"/>
    <property type="project" value="TreeGrafter"/>
</dbReference>
<evidence type="ECO:0000256" key="1">
    <source>
        <dbReference type="ARBA" id="ARBA00004123"/>
    </source>
</evidence>
<dbReference type="GO" id="GO:0003677">
    <property type="term" value="F:DNA binding"/>
    <property type="evidence" value="ECO:0007669"/>
    <property type="project" value="UniProtKB-KW"/>
</dbReference>
<protein>
    <submittedName>
        <fullName evidence="8">Uncharacterized protein</fullName>
    </submittedName>
</protein>
<evidence type="ECO:0000256" key="6">
    <source>
        <dbReference type="ARBA" id="ARBA00023242"/>
    </source>
</evidence>
<reference evidence="8 9" key="1">
    <citation type="submission" date="2014-02" db="EMBL/GenBank/DDBJ databases">
        <title>The Genome Sequence of Trichophyton interdigitale MR816.</title>
        <authorList>
            <consortium name="The Broad Institute Genomics Platform"/>
            <person name="Cuomo C.A."/>
            <person name="White T.C."/>
            <person name="Graser Y."/>
            <person name="Martinez-Rossi N."/>
            <person name="Heitman J."/>
            <person name="Young S.K."/>
            <person name="Zeng Q."/>
            <person name="Gargeya S."/>
            <person name="Abouelleil A."/>
            <person name="Alvarado L."/>
            <person name="Chapman S.B."/>
            <person name="Gainer-Dewar J."/>
            <person name="Goldberg J."/>
            <person name="Griggs A."/>
            <person name="Gujja S."/>
            <person name="Hansen M."/>
            <person name="Howarth C."/>
            <person name="Imamovic A."/>
            <person name="Larimer J."/>
            <person name="Martinez D."/>
            <person name="Murphy C."/>
            <person name="Pearson M.D."/>
            <person name="Persinoti G."/>
            <person name="Poon T."/>
            <person name="Priest M."/>
            <person name="Roberts A.D."/>
            <person name="Saif S."/>
            <person name="Shea T.D."/>
            <person name="Sykes S.N."/>
            <person name="Wortman J."/>
            <person name="Nusbaum C."/>
            <person name="Birren B."/>
        </authorList>
    </citation>
    <scope>NUCLEOTIDE SEQUENCE [LARGE SCALE GENOMIC DNA]</scope>
    <source>
        <strain evidence="8 9">MR816</strain>
    </source>
</reference>
<dbReference type="PANTHER" id="PTHR13011">
    <property type="entry name" value="TFIIF-ALPHA"/>
    <property type="match status" value="1"/>
</dbReference>
<evidence type="ECO:0000313" key="9">
    <source>
        <dbReference type="Proteomes" id="UP000024533"/>
    </source>
</evidence>
<feature type="compositionally biased region" description="Polar residues" evidence="7">
    <location>
        <begin position="580"/>
        <end position="601"/>
    </location>
</feature>
<dbReference type="EMBL" id="AOKY01000474">
    <property type="protein sequence ID" value="KDB21560.1"/>
    <property type="molecule type" value="Genomic_DNA"/>
</dbReference>
<dbReference type="STRING" id="1215338.A0A059J128"/>
<dbReference type="GO" id="GO:0005674">
    <property type="term" value="C:transcription factor TFIIF complex"/>
    <property type="evidence" value="ECO:0007669"/>
    <property type="project" value="TreeGrafter"/>
</dbReference>
<keyword evidence="3" id="KW-0805">Transcription regulation</keyword>
<evidence type="ECO:0000256" key="5">
    <source>
        <dbReference type="ARBA" id="ARBA00023163"/>
    </source>
</evidence>